<reference evidence="1 2" key="1">
    <citation type="submission" date="2024-01" db="EMBL/GenBank/DDBJ databases">
        <title>Genome assemblies of Stephania.</title>
        <authorList>
            <person name="Yang L."/>
        </authorList>
    </citation>
    <scope>NUCLEOTIDE SEQUENCE [LARGE SCALE GENOMIC DNA]</scope>
    <source>
        <strain evidence="1">YNDBR</strain>
        <tissue evidence="1">Leaf</tissue>
    </source>
</reference>
<evidence type="ECO:0000313" key="1">
    <source>
        <dbReference type="EMBL" id="KAK9150863.1"/>
    </source>
</evidence>
<name>A0AAP0PN92_9MAGN</name>
<dbReference type="AlphaFoldDB" id="A0AAP0PN92"/>
<comment type="caution">
    <text evidence="1">The sequence shown here is derived from an EMBL/GenBank/DDBJ whole genome shotgun (WGS) entry which is preliminary data.</text>
</comment>
<protein>
    <submittedName>
        <fullName evidence="1">Uncharacterized protein</fullName>
    </submittedName>
</protein>
<gene>
    <name evidence="1" type="ORF">Syun_009172</name>
</gene>
<evidence type="ECO:0000313" key="2">
    <source>
        <dbReference type="Proteomes" id="UP001420932"/>
    </source>
</evidence>
<dbReference type="EMBL" id="JBBNAF010000004">
    <property type="protein sequence ID" value="KAK9150863.1"/>
    <property type="molecule type" value="Genomic_DNA"/>
</dbReference>
<accession>A0AAP0PN92</accession>
<proteinExistence type="predicted"/>
<dbReference type="Proteomes" id="UP001420932">
    <property type="component" value="Unassembled WGS sequence"/>
</dbReference>
<sequence length="121" mass="13909">MIDDDAADAHYCSTEQRDRAERWILSREMEEMETEQRRKKEIRDARDIFGARVSEGASHESHGHEDNSVPLVDEVFLPNVIYEQDFNTCSHPIPAVGMPLGSIDELLETYQDHAKEKVLPL</sequence>
<organism evidence="1 2">
    <name type="scientific">Stephania yunnanensis</name>
    <dbReference type="NCBI Taxonomy" id="152371"/>
    <lineage>
        <taxon>Eukaryota</taxon>
        <taxon>Viridiplantae</taxon>
        <taxon>Streptophyta</taxon>
        <taxon>Embryophyta</taxon>
        <taxon>Tracheophyta</taxon>
        <taxon>Spermatophyta</taxon>
        <taxon>Magnoliopsida</taxon>
        <taxon>Ranunculales</taxon>
        <taxon>Menispermaceae</taxon>
        <taxon>Menispermoideae</taxon>
        <taxon>Cissampelideae</taxon>
        <taxon>Stephania</taxon>
    </lineage>
</organism>
<keyword evidence="2" id="KW-1185">Reference proteome</keyword>